<dbReference type="PANTHER" id="PTHR47963:SF9">
    <property type="entry name" value="CRISPR-ASSOCIATED ENDONUCLEASE_HELICASE CAS3"/>
    <property type="match status" value="1"/>
</dbReference>
<dbReference type="InterPro" id="IPR001650">
    <property type="entry name" value="Helicase_C-like"/>
</dbReference>
<dbReference type="InterPro" id="IPR054712">
    <property type="entry name" value="Cas3-like_dom"/>
</dbReference>
<evidence type="ECO:0000256" key="7">
    <source>
        <dbReference type="ARBA" id="ARBA00022806"/>
    </source>
</evidence>
<feature type="domain" description="Helicase ATP-binding" evidence="10">
    <location>
        <begin position="274"/>
        <end position="458"/>
    </location>
</feature>
<comment type="similarity">
    <text evidence="2">In the central section; belongs to the CRISPR-associated helicase Cas3 family.</text>
</comment>
<dbReference type="PROSITE" id="PS51643">
    <property type="entry name" value="HD_CAS3"/>
    <property type="match status" value="1"/>
</dbReference>
<keyword evidence="4" id="KW-0479">Metal-binding</keyword>
<evidence type="ECO:0000256" key="8">
    <source>
        <dbReference type="ARBA" id="ARBA00022840"/>
    </source>
</evidence>
<keyword evidence="9" id="KW-0051">Antiviral defense</keyword>
<dbReference type="GO" id="GO:0016787">
    <property type="term" value="F:hydrolase activity"/>
    <property type="evidence" value="ECO:0007669"/>
    <property type="project" value="UniProtKB-KW"/>
</dbReference>
<dbReference type="SMART" id="SM00490">
    <property type="entry name" value="HELICc"/>
    <property type="match status" value="1"/>
</dbReference>
<keyword evidence="6" id="KW-0378">Hydrolase</keyword>
<dbReference type="NCBIfam" id="TIGR01596">
    <property type="entry name" value="cas3_HD"/>
    <property type="match status" value="1"/>
</dbReference>
<dbReference type="InterPro" id="IPR014001">
    <property type="entry name" value="Helicase_ATP-bd"/>
</dbReference>
<dbReference type="InterPro" id="IPR038257">
    <property type="entry name" value="CRISPR-assoc_Cas3_HD_sf"/>
</dbReference>
<feature type="domain" description="HD Cas3-type" evidence="11">
    <location>
        <begin position="6"/>
        <end position="226"/>
    </location>
</feature>
<evidence type="ECO:0000313" key="13">
    <source>
        <dbReference type="Proteomes" id="UP000242329"/>
    </source>
</evidence>
<keyword evidence="5" id="KW-0547">Nucleotide-binding</keyword>
<evidence type="ECO:0000313" key="12">
    <source>
        <dbReference type="EMBL" id="SHH08510.1"/>
    </source>
</evidence>
<evidence type="ECO:0000259" key="11">
    <source>
        <dbReference type="PROSITE" id="PS51643"/>
    </source>
</evidence>
<evidence type="ECO:0000259" key="10">
    <source>
        <dbReference type="PROSITE" id="PS51192"/>
    </source>
</evidence>
<dbReference type="GO" id="GO:0003724">
    <property type="term" value="F:RNA helicase activity"/>
    <property type="evidence" value="ECO:0007669"/>
    <property type="project" value="TreeGrafter"/>
</dbReference>
<dbReference type="EMBL" id="FQWY01000029">
    <property type="protein sequence ID" value="SHH08510.1"/>
    <property type="molecule type" value="Genomic_DNA"/>
</dbReference>
<dbReference type="SUPFAM" id="SSF52540">
    <property type="entry name" value="P-loop containing nucleoside triphosphate hydrolases"/>
    <property type="match status" value="1"/>
</dbReference>
<keyword evidence="3" id="KW-0540">Nuclease</keyword>
<dbReference type="OrthoDB" id="9810236at2"/>
<dbReference type="SMART" id="SM00487">
    <property type="entry name" value="DEXDc"/>
    <property type="match status" value="1"/>
</dbReference>
<reference evidence="13" key="1">
    <citation type="submission" date="2016-11" db="EMBL/GenBank/DDBJ databases">
        <authorList>
            <person name="Varghese N."/>
            <person name="Submissions S."/>
        </authorList>
    </citation>
    <scope>NUCLEOTIDE SEQUENCE [LARGE SCALE GENOMIC DNA]</scope>
    <source>
        <strain evidence="13">DSM 11003</strain>
    </source>
</reference>
<protein>
    <submittedName>
        <fullName evidence="12">CRISPR-associated endonuclease/helicase Cas3</fullName>
    </submittedName>
</protein>
<dbReference type="STRING" id="1123382.SAMN02745221_01649"/>
<dbReference type="AlphaFoldDB" id="A0A1M5Q3S5"/>
<keyword evidence="8" id="KW-0067">ATP-binding</keyword>
<dbReference type="GO" id="GO:0004519">
    <property type="term" value="F:endonuclease activity"/>
    <property type="evidence" value="ECO:0007669"/>
    <property type="project" value="UniProtKB-KW"/>
</dbReference>
<sequence>MEPVLGKSSGTTLVEHTVDVLRAISVLRERSRGNFPEEWWKALQYAALFHDLGKIDPVFQAKIQKNKIQANYGCEIPHGLLSILLFKPEKLLSLSPSSIAIILSAVAFHHWRDSFPDLFMGYRAPEIRQKVNELYNSSDCWNARINQIKEELDKFVSVFNLSVEAIGINFVLTEYLQYNNLGDAGLLIPPYALSFLPIRLKNGEQKEEIEKLRTFVAGNLMRADHFASLVEDGGTGLSIADIETSKPLSPAQMQNKLLAHFGKNTCWQVDFFTVNSSLQGENMILVAPTGFGKTEFAYLWGAGRKNLITLPMRAAVNKIFDRTADFMGIDQTTLLHSDAALELFLRETSNQHQDFEGEKRQALDMARHLTRAYIVATADQIAPAALRYPGYERIFATLMDGALVIDEVQAYNPRSAAIITHLVQQNVFFGGKTLVMTATLPPFLLKTLKERVGLDDHQVVRLLDNPGFEKIAKSTRHRIRVTVHDGDYACIINDILSAARSGLKVLVIMNTVRAACAIYELIKSRINNDENIRTALLHSRFIEKQRRYLEKLVVDTYMPNRIDRDIDSCIVVTTQLVEASLDLDADIMFTELAPADSLVQRMGRVFRRFARKGGNNAPDKANVVIMINAGKQAKQNAPENDAILSSGIGRVYDRDLSALSLLTLLNAFENPAYFVKAADFKTFDDSWHLCFHQKTSKKKKDTKGINQALCDKASQMEGKDLLLSEKMKEHWIEHTYNLLENSNSSASNLNLGSYLNQYYETLEILDHGYCSEKRRDAMKLFRNITDIKGIPAEMTEDFYYTIRQWVSDHQEKLNYLELATSILPAFVVSCPYYALSKGEDRYYSDLDIEKMIPGNLDSFARERVRDKLERWLAELKIFHIHYDSEKGLMYFER</sequence>
<dbReference type="GO" id="GO:0003723">
    <property type="term" value="F:RNA binding"/>
    <property type="evidence" value="ECO:0007669"/>
    <property type="project" value="TreeGrafter"/>
</dbReference>
<dbReference type="RefSeq" id="WP_073092687.1">
    <property type="nucleotide sequence ID" value="NZ_FQWY01000029.1"/>
</dbReference>
<keyword evidence="13" id="KW-1185">Reference proteome</keyword>
<organism evidence="12 13">
    <name type="scientific">Thermosyntropha lipolytica DSM 11003</name>
    <dbReference type="NCBI Taxonomy" id="1123382"/>
    <lineage>
        <taxon>Bacteria</taxon>
        <taxon>Bacillati</taxon>
        <taxon>Bacillota</taxon>
        <taxon>Clostridia</taxon>
        <taxon>Eubacteriales</taxon>
        <taxon>Syntrophomonadaceae</taxon>
        <taxon>Thermosyntropha</taxon>
    </lineage>
</organism>
<evidence type="ECO:0000256" key="9">
    <source>
        <dbReference type="ARBA" id="ARBA00023118"/>
    </source>
</evidence>
<evidence type="ECO:0000256" key="4">
    <source>
        <dbReference type="ARBA" id="ARBA00022723"/>
    </source>
</evidence>
<dbReference type="Gene3D" id="1.10.3210.30">
    <property type="match status" value="1"/>
</dbReference>
<dbReference type="InterPro" id="IPR011545">
    <property type="entry name" value="DEAD/DEAH_box_helicase_dom"/>
</dbReference>
<dbReference type="Pfam" id="PF00270">
    <property type="entry name" value="DEAD"/>
    <property type="match status" value="1"/>
</dbReference>
<dbReference type="NCBIfam" id="TIGR01587">
    <property type="entry name" value="cas3_core"/>
    <property type="match status" value="1"/>
</dbReference>
<dbReference type="Pfam" id="PF22590">
    <property type="entry name" value="Cas3-like_C_2"/>
    <property type="match status" value="1"/>
</dbReference>
<keyword evidence="7 12" id="KW-0347">Helicase</keyword>
<dbReference type="GO" id="GO:0046872">
    <property type="term" value="F:metal ion binding"/>
    <property type="evidence" value="ECO:0007669"/>
    <property type="project" value="UniProtKB-KW"/>
</dbReference>
<dbReference type="InterPro" id="IPR006483">
    <property type="entry name" value="CRISPR-assoc_Cas3_HD"/>
</dbReference>
<evidence type="ECO:0000256" key="6">
    <source>
        <dbReference type="ARBA" id="ARBA00022801"/>
    </source>
</evidence>
<evidence type="ECO:0000256" key="5">
    <source>
        <dbReference type="ARBA" id="ARBA00022741"/>
    </source>
</evidence>
<evidence type="ECO:0000256" key="3">
    <source>
        <dbReference type="ARBA" id="ARBA00022722"/>
    </source>
</evidence>
<dbReference type="Proteomes" id="UP000242329">
    <property type="component" value="Unassembled WGS sequence"/>
</dbReference>
<comment type="similarity">
    <text evidence="1">In the N-terminal section; belongs to the CRISPR-associated nuclease Cas3-HD family.</text>
</comment>
<proteinExistence type="inferred from homology"/>
<dbReference type="Gene3D" id="3.40.50.300">
    <property type="entry name" value="P-loop containing nucleotide triphosphate hydrolases"/>
    <property type="match status" value="2"/>
</dbReference>
<dbReference type="GO" id="GO:0005524">
    <property type="term" value="F:ATP binding"/>
    <property type="evidence" value="ECO:0007669"/>
    <property type="project" value="UniProtKB-KW"/>
</dbReference>
<evidence type="ECO:0000256" key="1">
    <source>
        <dbReference type="ARBA" id="ARBA00006847"/>
    </source>
</evidence>
<accession>A0A1M5Q3S5</accession>
<dbReference type="InterPro" id="IPR027417">
    <property type="entry name" value="P-loop_NTPase"/>
</dbReference>
<dbReference type="PROSITE" id="PS51192">
    <property type="entry name" value="HELICASE_ATP_BIND_1"/>
    <property type="match status" value="1"/>
</dbReference>
<dbReference type="InterPro" id="IPR006474">
    <property type="entry name" value="Helicase_Cas3_CRISPR-ass_core"/>
</dbReference>
<dbReference type="Pfam" id="PF18019">
    <property type="entry name" value="Cas3_HD"/>
    <property type="match status" value="1"/>
</dbReference>
<evidence type="ECO:0000256" key="2">
    <source>
        <dbReference type="ARBA" id="ARBA00009046"/>
    </source>
</evidence>
<dbReference type="InterPro" id="IPR050547">
    <property type="entry name" value="DEAD_box_RNA_helicases"/>
</dbReference>
<gene>
    <name evidence="12" type="ORF">SAMN02745221_01649</name>
</gene>
<keyword evidence="12" id="KW-0255">Endonuclease</keyword>
<dbReference type="SUPFAM" id="SSF109604">
    <property type="entry name" value="HD-domain/PDEase-like"/>
    <property type="match status" value="1"/>
</dbReference>
<name>A0A1M5Q3S5_9FIRM</name>
<dbReference type="CDD" id="cd09641">
    <property type="entry name" value="Cas3''_I"/>
    <property type="match status" value="1"/>
</dbReference>
<dbReference type="PANTHER" id="PTHR47963">
    <property type="entry name" value="DEAD-BOX ATP-DEPENDENT RNA HELICASE 47, MITOCHONDRIAL"/>
    <property type="match status" value="1"/>
</dbReference>
<dbReference type="GO" id="GO:0051607">
    <property type="term" value="P:defense response to virus"/>
    <property type="evidence" value="ECO:0007669"/>
    <property type="project" value="UniProtKB-KW"/>
</dbReference>